<keyword evidence="1" id="KW-0175">Coiled coil</keyword>
<dbReference type="OrthoDB" id="5701987at2"/>
<feature type="coiled-coil region" evidence="1">
    <location>
        <begin position="133"/>
        <end position="188"/>
    </location>
</feature>
<dbReference type="Proteomes" id="UP000317199">
    <property type="component" value="Chromosome"/>
</dbReference>
<protein>
    <submittedName>
        <fullName evidence="4">DUF4349 domain-containing protein</fullName>
    </submittedName>
</protein>
<dbReference type="EMBL" id="CP041242">
    <property type="protein sequence ID" value="QDH70643.1"/>
    <property type="molecule type" value="Genomic_DNA"/>
</dbReference>
<evidence type="ECO:0000313" key="4">
    <source>
        <dbReference type="EMBL" id="QDH70643.1"/>
    </source>
</evidence>
<keyword evidence="2" id="KW-0472">Membrane</keyword>
<dbReference type="KEGG" id="lyj:FKV23_11560"/>
<dbReference type="AlphaFoldDB" id="A0A514BTD2"/>
<dbReference type="PROSITE" id="PS51257">
    <property type="entry name" value="PROKAR_LIPOPROTEIN"/>
    <property type="match status" value="1"/>
</dbReference>
<dbReference type="RefSeq" id="WP_141623977.1">
    <property type="nucleotide sequence ID" value="NZ_CP041242.1"/>
</dbReference>
<feature type="transmembrane region" description="Helical" evidence="2">
    <location>
        <begin position="231"/>
        <end position="252"/>
    </location>
</feature>
<dbReference type="Pfam" id="PF14257">
    <property type="entry name" value="DUF4349"/>
    <property type="match status" value="1"/>
</dbReference>
<reference evidence="4 5" key="1">
    <citation type="submission" date="2019-06" db="EMBL/GenBank/DDBJ databases">
        <title>Lysobacter alkalisoli sp. nov. isolated from saline-alkali soil.</title>
        <authorList>
            <person name="Sun J.-Q."/>
            <person name="Xu L."/>
        </authorList>
    </citation>
    <scope>NUCLEOTIDE SEQUENCE [LARGE SCALE GENOMIC DNA]</scope>
    <source>
        <strain evidence="4 5">SJ-36</strain>
    </source>
</reference>
<organism evidence="4 5">
    <name type="scientific">Marilutibacter alkalisoli</name>
    <dbReference type="NCBI Taxonomy" id="2591633"/>
    <lineage>
        <taxon>Bacteria</taxon>
        <taxon>Pseudomonadati</taxon>
        <taxon>Pseudomonadota</taxon>
        <taxon>Gammaproteobacteria</taxon>
        <taxon>Lysobacterales</taxon>
        <taxon>Lysobacteraceae</taxon>
        <taxon>Marilutibacter</taxon>
    </lineage>
</organism>
<evidence type="ECO:0000256" key="1">
    <source>
        <dbReference type="SAM" id="Coils"/>
    </source>
</evidence>
<gene>
    <name evidence="4" type="ORF">FKV23_11560</name>
</gene>
<dbReference type="InterPro" id="IPR025645">
    <property type="entry name" value="DUF4349"/>
</dbReference>
<feature type="domain" description="DUF4349" evidence="3">
    <location>
        <begin position="50"/>
        <end position="247"/>
    </location>
</feature>
<keyword evidence="2" id="KW-0812">Transmembrane</keyword>
<evidence type="ECO:0000313" key="5">
    <source>
        <dbReference type="Proteomes" id="UP000317199"/>
    </source>
</evidence>
<sequence>MGMTLKELATAALVVGLAACSHKQAEQYAGTSAAAQAPQGAMLAYEHDVRVALGADAIADRIQALQDACIEGTHGQCTVLDVSRQGGDYPNGRLIVRVVPEGVEPLIGMAGEGGEVGTRRTHAEDLAVVVRDNRQLVERLEGERSQLQAFQQRRDLSVADMIALSRQIAEVEAQLQAAAQQAAQHDLRINTQKLSIHLEPPRGQTGRSEIAEAVRDFGTTLSLGTAWTIRASAFLIPVALLALALAAGFRAWRRRRRARRGRDAGPG</sequence>
<keyword evidence="2" id="KW-1133">Transmembrane helix</keyword>
<name>A0A514BTD2_9GAMM</name>
<accession>A0A514BTD2</accession>
<keyword evidence="5" id="KW-1185">Reference proteome</keyword>
<evidence type="ECO:0000256" key="2">
    <source>
        <dbReference type="SAM" id="Phobius"/>
    </source>
</evidence>
<evidence type="ECO:0000259" key="3">
    <source>
        <dbReference type="Pfam" id="PF14257"/>
    </source>
</evidence>
<proteinExistence type="predicted"/>